<feature type="compositionally biased region" description="Basic residues" evidence="2">
    <location>
        <begin position="1608"/>
        <end position="1618"/>
    </location>
</feature>
<dbReference type="PANTHER" id="PTHR12389:SF0">
    <property type="entry name" value="E3 UBIQUITIN-PROTEIN LIGASE LISTERIN"/>
    <property type="match status" value="1"/>
</dbReference>
<feature type="domain" description="E3 ubiquitin-protein ligase listerin tetratricopeptide repeats region" evidence="6">
    <location>
        <begin position="606"/>
        <end position="773"/>
    </location>
</feature>
<dbReference type="InterPro" id="IPR057030">
    <property type="entry name" value="TPR_Rkr-1"/>
</dbReference>
<feature type="region of interest" description="Disordered" evidence="2">
    <location>
        <begin position="2272"/>
        <end position="2320"/>
    </location>
</feature>
<protein>
    <submittedName>
        <fullName evidence="7">Putative c3hc4 type (Ring finger) zinc finger containing protein</fullName>
    </submittedName>
</protein>
<evidence type="ECO:0000313" key="7">
    <source>
        <dbReference type="EMBL" id="KAF5868677.1"/>
    </source>
</evidence>
<dbReference type="GO" id="GO:1990116">
    <property type="term" value="P:ribosome-associated ubiquitin-dependent protein catabolic process"/>
    <property type="evidence" value="ECO:0007669"/>
    <property type="project" value="InterPro"/>
</dbReference>
<comment type="caution">
    <text evidence="7">The sequence shown here is derived from an EMBL/GenBank/DDBJ whole genome shotgun (WGS) entry which is preliminary data.</text>
</comment>
<feature type="compositionally biased region" description="Polar residues" evidence="2">
    <location>
        <begin position="2276"/>
        <end position="2299"/>
    </location>
</feature>
<feature type="compositionally biased region" description="Polar residues" evidence="2">
    <location>
        <begin position="1587"/>
        <end position="1603"/>
    </location>
</feature>
<feature type="compositionally biased region" description="Basic and acidic residues" evidence="2">
    <location>
        <begin position="2031"/>
        <end position="2052"/>
    </location>
</feature>
<dbReference type="Pfam" id="PF23280">
    <property type="entry name" value="TPR_26"/>
    <property type="match status" value="1"/>
</dbReference>
<feature type="coiled-coil region" evidence="1">
    <location>
        <begin position="2149"/>
        <end position="2176"/>
    </location>
</feature>
<feature type="compositionally biased region" description="Basic and acidic residues" evidence="2">
    <location>
        <begin position="2180"/>
        <end position="2200"/>
    </location>
</feature>
<keyword evidence="8" id="KW-1185">Reference proteome</keyword>
<feature type="region of interest" description="Disordered" evidence="2">
    <location>
        <begin position="1959"/>
        <end position="2131"/>
    </location>
</feature>
<name>A0A8H6AJR1_9HELO</name>
<keyword evidence="1" id="KW-0175">Coiled coil</keyword>
<evidence type="ECO:0000313" key="8">
    <source>
        <dbReference type="Proteomes" id="UP000531561"/>
    </source>
</evidence>
<dbReference type="InterPro" id="IPR054476">
    <property type="entry name" value="Ltn1_N"/>
</dbReference>
<dbReference type="GO" id="GO:0043023">
    <property type="term" value="F:ribosomal large subunit binding"/>
    <property type="evidence" value="ECO:0007669"/>
    <property type="project" value="TreeGrafter"/>
</dbReference>
<dbReference type="Proteomes" id="UP000531561">
    <property type="component" value="Unassembled WGS sequence"/>
</dbReference>
<evidence type="ECO:0000259" key="5">
    <source>
        <dbReference type="Pfam" id="PF23009"/>
    </source>
</evidence>
<evidence type="ECO:0000259" key="3">
    <source>
        <dbReference type="Pfam" id="PF22958"/>
    </source>
</evidence>
<sequence length="2589" mass="289975">MGKRQFKSQASSTRASTATGAGFGFGFTTKATRLSYLTEPSDLSSISDANVILSFKNLSKKDATTKSKALEDLRTFVQNQPNEQGGTEEAILEAWVDVYPRISIDNARRVRELSHSIQYELLKSARKRMERYIPKVVGSWLAGTYDRDRAVARSAMDGLTSFLDTDAKMNLFWKRCQNEILDYAEEALNETPITLSDERSVPIEEANEKYFRVNSASVSLLANLLAKLGDDDMLKHQDRYEKVIFGNKKLWTLASCEDAPARKSTDKLLVLCLEKQTELVENNLETISRAFISEALRSPQLTSALQLLQTLHQLTKQFPQVWTSAYKAKRSTATSDLISFVQKGSQGSSPAYWQTLRALVAILPIDVLPQNPNSILEFLGVFRKSINQREESRANSSEAWLAYGETSNICIVNLSSSQQAEIVQKSTYPMFEHYLHPSPETSEWLIRNNTPSSTISAFISSLGKNSNLQSSLAEEWQKLAQNFITRIQTSMPEQSKEYSSSQDAVMAEGHRWFSLLSDVFKLKDLTADENPLLQPSSNIIDSTLQVIINRNGKPYSAGAVLESALRYSPQLMEASPTVLEAVKSFMETHLPKFLLSPSSSYLISALDQLRLISGQQDSYKSIWQTAIDALLSTPRNSQRQKTITALISSNEISDLVRDDQALQDILLETSRDVVDGNNEEWALFEAAVIFNGFSKSTEKLLLQSLISLLNASNPNVNLVFQALELLSKRQPEAIRDGDAHVDLITKLLALTELSDSELGKRAMNLRSVVDNESGVTTSSVVHILKENLENASPQSLTIDTLVQQAEAVISTLDDSSHHPELFPSATKWSEALAPLLDQAPNPTLGVMRPFAGAVFLAHAQNGNNSSRPGRDLDGYSVALRMAMYSAHLIRDHPDRLSKDALVEIIYLMCLTVELANDQLDLLENNKLFVLSSEEAISGVRDFVDRIYQDSWSFIVLHSKAWQDGFESGSPLEFSGVVHILISKLINASCGDTSTSFYSARVLSHLLPKLVEQHGWQVGGEEWISSLEILKSSTSNILGAVAILTGLHETLSTSQLVSNLCNRIISDVASADAQSEKTLGRLVLLNATLSVYNNDDLPVAQNRLVFAVKQILSWAPEISDTNYQLSSESCLALQKLLPAIKSVYGSYWEKTLEFCIKIWESMENEDHQDQKLPMMGMSLKLFSNLQSLQDANDDLEDARAQYGETASHCLIKLTKLSRSKSTQPVEFVDNILSRLVINIPSSHIDDISEFYPLVASENRMVQSAAFSVLHRAIPAEQEEISVNALLEKKDAQLPEELLSLLLDAPSIRNFDDEELAEFPPSIRSYLLSWHLVYDAFSTASWKVRKDYCNHLQSENCLGSFLTFLFDVLGHSDGTPLNLEKAHFDESYIRAYDTSLADSETNERNFQWLLIHLYHLCLRHTGDLAKAWFSDCQSKQTRQAVETWTEKYFTPLLISDKLDEIEEWAASKEAKEGGEKELEIKTSKSARSIFASYEIDDTSIQIAIRFPPNYPFYNVKVEGINRVAVPEKKWRSWLLIVQGAITFSNGSLIDGLTTFRRNVEGSLKGHTECAICYSIISSDKKTPDKKCGTCTQPHQQPTANSQPTNFLPRGKGRAPARHKGSTLEHPDTPPSSSGNLGVSIHSGSPNRITPQPKCMNGGGHTRMLPIPSHTQPLSYPVLDRIVLIEVDGWHNAQGLLSNRGPHNQTRAFRMGYWSSYLDHGFEKELNRRQRLLKQKYVEAKSIKRDERVPDYKRAMHNFMRSKTIYFSPARSKYTFKADVEGTDSGVESIRLSQADEAYWRNLKSKNQLDNEFELENENYQIDPITNRKVFKNEQAVNIPVTKFRGYRQRFQNLVPPDDATQADIDAYNKPFMYNEPDGKFPEKPDSVRESLKEYDSKGYKAYFHNEPDGQPPQKADPVQEGLKDYDSCTSYNAFRYREPDGKLPEQPDCVQESLKDYDSHTTYGFFRHNEPDGKLPEKPDSVRESLKDYEADTSYGSFRYNEPDGKFPEKPDAVQESLKEYDTSNSYGSFRYNEPDGKLPEKPDAVRESLKDYDADTSYGSFRYNEPDGKFPESPDQTREALKEYDQKQAKITQHPGSESKIPGTSSSEKNVESKTSLSSKFSHKYPEPDTREDLDLLRASDIRAASGIIKSTKKETLEEKSTKREQLEKAFEEAHQNVIKEGSETLNQKDHKNAGQVEKRKVTGNFVRDFPEEFEKSWSQQKDGTGELMPTVSEDAWGYDKSPKGLELSYSTEVKQSVQKAEKEYIEGLGVKEAFSRNPNTPRLQTSLDRSATKPKSLQPNLAKPIAETDPYSKVPQGLETSYKEECANQGEGDLSVYVSSYGKPRKQSSKDKDLVREIRGIYEDNYGKIGSKHRQVPINDAPAASSPGEKPASGPEPTTYKVLAYDSTMQSINIAETTSIVTDTASALTPAEVLLRLSNPAKFFPHFQPLQAEGYEIVSGSGDVLVFRKVRPVRRSSSQADLKNNTTNPIDGMQVATARFASPTGFVNHDLPESAEPSFKSNIDVRREEPVFSGKSSWKDHSEIKSKKSGKAKRVLLGGAIVGSGCYAIGVVTEFFRTGGVDGKGPQGF</sequence>
<dbReference type="Pfam" id="PF22999">
    <property type="entry name" value="LTN1_E3_ligase_6th"/>
    <property type="match status" value="1"/>
</dbReference>
<feature type="region of interest" description="Disordered" evidence="2">
    <location>
        <begin position="1578"/>
        <end position="1650"/>
    </location>
</feature>
<feature type="domain" description="E3 ubiquitin-protein ligase listerin N-terminal" evidence="3">
    <location>
        <begin position="47"/>
        <end position="361"/>
    </location>
</feature>
<feature type="region of interest" description="Disordered" evidence="2">
    <location>
        <begin position="2178"/>
        <end position="2201"/>
    </location>
</feature>
<feature type="compositionally biased region" description="Polar residues" evidence="2">
    <location>
        <begin position="2088"/>
        <end position="2119"/>
    </location>
</feature>
<feature type="region of interest" description="Disordered" evidence="2">
    <location>
        <begin position="2215"/>
        <end position="2235"/>
    </location>
</feature>
<reference evidence="7 8" key="1">
    <citation type="journal article" date="2020" name="Phytopathology">
        <title>A high-quality genome resource of Botrytis fragariae, a new and rapidly spreading fungal pathogen causing strawberry gray mold in the U.S.A.</title>
        <authorList>
            <person name="Wu Y."/>
            <person name="Saski C.A."/>
            <person name="Schnabel G."/>
            <person name="Xiao S."/>
            <person name="Hu M."/>
        </authorList>
    </citation>
    <scope>NUCLEOTIDE SEQUENCE [LARGE SCALE GENOMIC DNA]</scope>
    <source>
        <strain evidence="7 8">BVB16</strain>
    </source>
</reference>
<dbReference type="Pfam" id="PF22958">
    <property type="entry name" value="Ltn1_1st"/>
    <property type="match status" value="1"/>
</dbReference>
<feature type="compositionally biased region" description="Basic and acidic residues" evidence="2">
    <location>
        <begin position="2063"/>
        <end position="2087"/>
    </location>
</feature>
<evidence type="ECO:0000259" key="6">
    <source>
        <dbReference type="Pfam" id="PF23280"/>
    </source>
</evidence>
<dbReference type="GO" id="GO:0072344">
    <property type="term" value="P:rescue of stalled ribosome"/>
    <property type="evidence" value="ECO:0007669"/>
    <property type="project" value="TreeGrafter"/>
</dbReference>
<dbReference type="PANTHER" id="PTHR12389">
    <property type="entry name" value="ZINC FINGER PROTEIN 294"/>
    <property type="match status" value="1"/>
</dbReference>
<feature type="region of interest" description="Disordered" evidence="2">
    <location>
        <begin position="2372"/>
        <end position="2398"/>
    </location>
</feature>
<dbReference type="GeneID" id="59266021"/>
<dbReference type="GO" id="GO:0061630">
    <property type="term" value="F:ubiquitin protein ligase activity"/>
    <property type="evidence" value="ECO:0007669"/>
    <property type="project" value="InterPro"/>
</dbReference>
<evidence type="ECO:0000256" key="2">
    <source>
        <dbReference type="SAM" id="MobiDB-lite"/>
    </source>
</evidence>
<dbReference type="SUPFAM" id="SSF48371">
    <property type="entry name" value="ARM repeat"/>
    <property type="match status" value="1"/>
</dbReference>
<gene>
    <name evidence="7" type="ORF">Bfra_012007</name>
</gene>
<dbReference type="InterPro" id="IPR039795">
    <property type="entry name" value="LTN1/Rkr1"/>
</dbReference>
<feature type="compositionally biased region" description="Polar residues" evidence="2">
    <location>
        <begin position="1628"/>
        <end position="1647"/>
    </location>
</feature>
<accession>A0A8H6AJR1</accession>
<feature type="compositionally biased region" description="Basic and acidic residues" evidence="2">
    <location>
        <begin position="1999"/>
        <end position="2020"/>
    </location>
</feature>
<dbReference type="GO" id="GO:1990112">
    <property type="term" value="C:RQC complex"/>
    <property type="evidence" value="ECO:0007669"/>
    <property type="project" value="InterPro"/>
</dbReference>
<dbReference type="RefSeq" id="XP_037187626.1">
    <property type="nucleotide sequence ID" value="XM_037342329.1"/>
</dbReference>
<dbReference type="Pfam" id="PF23009">
    <property type="entry name" value="UBC_like"/>
    <property type="match status" value="1"/>
</dbReference>
<evidence type="ECO:0000256" key="1">
    <source>
        <dbReference type="SAM" id="Coils"/>
    </source>
</evidence>
<organism evidence="7 8">
    <name type="scientific">Botrytis fragariae</name>
    <dbReference type="NCBI Taxonomy" id="1964551"/>
    <lineage>
        <taxon>Eukaryota</taxon>
        <taxon>Fungi</taxon>
        <taxon>Dikarya</taxon>
        <taxon>Ascomycota</taxon>
        <taxon>Pezizomycotina</taxon>
        <taxon>Leotiomycetes</taxon>
        <taxon>Helotiales</taxon>
        <taxon>Sclerotiniaceae</taxon>
        <taxon>Botrytis</taxon>
    </lineage>
</organism>
<dbReference type="InterPro" id="IPR016024">
    <property type="entry name" value="ARM-type_fold"/>
</dbReference>
<dbReference type="EMBL" id="JABFCT010000020">
    <property type="protein sequence ID" value="KAF5868677.1"/>
    <property type="molecule type" value="Genomic_DNA"/>
</dbReference>
<dbReference type="GO" id="GO:0005829">
    <property type="term" value="C:cytosol"/>
    <property type="evidence" value="ECO:0007669"/>
    <property type="project" value="TreeGrafter"/>
</dbReference>
<evidence type="ECO:0000259" key="4">
    <source>
        <dbReference type="Pfam" id="PF22999"/>
    </source>
</evidence>
<feature type="domain" description="E3 ubiquitin-protein ligase listerin HEAT repeat region" evidence="4">
    <location>
        <begin position="1240"/>
        <end position="1459"/>
    </location>
</feature>
<feature type="region of interest" description="Disordered" evidence="2">
    <location>
        <begin position="1901"/>
        <end position="1920"/>
    </location>
</feature>
<proteinExistence type="predicted"/>
<dbReference type="InterPro" id="IPR054477">
    <property type="entry name" value="LTN1_E3_ligase_6th"/>
</dbReference>
<feature type="domain" description="E3 ubiquitin-protein ligase listerin ubiquitin conjugating" evidence="5">
    <location>
        <begin position="1476"/>
        <end position="1558"/>
    </location>
</feature>
<feature type="compositionally biased region" description="Basic and acidic residues" evidence="2">
    <location>
        <begin position="1965"/>
        <end position="1988"/>
    </location>
</feature>
<dbReference type="OrthoDB" id="6108at2759"/>
<dbReference type="InterPro" id="IPR054478">
    <property type="entry name" value="LTN1_UBC"/>
</dbReference>